<dbReference type="RefSeq" id="WP_259083990.1">
    <property type="nucleotide sequence ID" value="NZ_JANTYZ010000011.1"/>
</dbReference>
<accession>A0A9X2U3Q4</accession>
<evidence type="ECO:0000313" key="5">
    <source>
        <dbReference type="Proteomes" id="UP001155034"/>
    </source>
</evidence>
<proteinExistence type="predicted"/>
<gene>
    <name evidence="4" type="ORF">GGP82_002887</name>
</gene>
<evidence type="ECO:0000259" key="3">
    <source>
        <dbReference type="Pfam" id="PF14237"/>
    </source>
</evidence>
<feature type="region of interest" description="Disordered" evidence="1">
    <location>
        <begin position="62"/>
        <end position="101"/>
    </location>
</feature>
<dbReference type="Pfam" id="PF14237">
    <property type="entry name" value="GYF_2"/>
    <property type="match status" value="1"/>
</dbReference>
<reference evidence="4" key="1">
    <citation type="submission" date="2022-08" db="EMBL/GenBank/DDBJ databases">
        <title>Genomic Encyclopedia of Type Strains, Phase V (KMG-V): Genome sequencing to study the core and pangenomes of soil and plant-associated prokaryotes.</title>
        <authorList>
            <person name="Whitman W."/>
        </authorList>
    </citation>
    <scope>NUCLEOTIDE SEQUENCE</scope>
    <source>
        <strain evidence="4">SP2016B</strain>
    </source>
</reference>
<keyword evidence="2" id="KW-0812">Transmembrane</keyword>
<evidence type="ECO:0000256" key="2">
    <source>
        <dbReference type="SAM" id="Phobius"/>
    </source>
</evidence>
<dbReference type="InterPro" id="IPR025640">
    <property type="entry name" value="GYF_2"/>
</dbReference>
<comment type="caution">
    <text evidence="4">The sequence shown here is derived from an EMBL/GenBank/DDBJ whole genome shotgun (WGS) entry which is preliminary data.</text>
</comment>
<organism evidence="4 5">
    <name type="scientific">Salinibacter ruber</name>
    <dbReference type="NCBI Taxonomy" id="146919"/>
    <lineage>
        <taxon>Bacteria</taxon>
        <taxon>Pseudomonadati</taxon>
        <taxon>Rhodothermota</taxon>
        <taxon>Rhodothermia</taxon>
        <taxon>Rhodothermales</taxon>
        <taxon>Salinibacteraceae</taxon>
        <taxon>Salinibacter</taxon>
    </lineage>
</organism>
<dbReference type="AlphaFoldDB" id="A0A9X2U3Q4"/>
<feature type="region of interest" description="Disordered" evidence="1">
    <location>
        <begin position="1"/>
        <end position="43"/>
    </location>
</feature>
<keyword evidence="2" id="KW-0472">Membrane</keyword>
<feature type="transmembrane region" description="Helical" evidence="2">
    <location>
        <begin position="187"/>
        <end position="212"/>
    </location>
</feature>
<feature type="domain" description="GYF" evidence="3">
    <location>
        <begin position="12"/>
        <end position="62"/>
    </location>
</feature>
<evidence type="ECO:0000313" key="4">
    <source>
        <dbReference type="EMBL" id="MCS3866314.1"/>
    </source>
</evidence>
<keyword evidence="2" id="KW-1133">Transmembrane helix</keyword>
<evidence type="ECO:0000256" key="1">
    <source>
        <dbReference type="SAM" id="MobiDB-lite"/>
    </source>
</evidence>
<name>A0A9X2U3Q4_9BACT</name>
<sequence length="234" mass="26562">MSTEGSASEKQWYWSKKSSDERNGPVGQEQLEELAEGGNLEREDLVWHEGFDDWKKAGSVEEIEELFASPPPLPNDQSDEKAGQPPTLPQSESESREVYDTKADVEGNIKVSKYVTTNAQRELVLRETEKQLRNICDSVTENRDGFNISGIANTFGSINRSASGTVTVSEKGERYLVRAGINYTTSWAFWILVIILITTSIFWLLPIGFYFYHKKIVRREIKQAFDEVQVLLDT</sequence>
<protein>
    <recommendedName>
        <fullName evidence="3">GYF domain-containing protein</fullName>
    </recommendedName>
</protein>
<dbReference type="EMBL" id="JANTYZ010000011">
    <property type="protein sequence ID" value="MCS3866314.1"/>
    <property type="molecule type" value="Genomic_DNA"/>
</dbReference>
<dbReference type="Proteomes" id="UP001155034">
    <property type="component" value="Unassembled WGS sequence"/>
</dbReference>